<dbReference type="VEuPathDB" id="TriTrypDB:LPMP_220390"/>
<dbReference type="SUPFAM" id="SSF51206">
    <property type="entry name" value="cAMP-binding domain-like"/>
    <property type="match status" value="1"/>
</dbReference>
<evidence type="ECO:0008006" key="4">
    <source>
        <dbReference type="Google" id="ProtNLM"/>
    </source>
</evidence>
<feature type="compositionally biased region" description="Polar residues" evidence="1">
    <location>
        <begin position="60"/>
        <end position="75"/>
    </location>
</feature>
<reference evidence="2 3" key="1">
    <citation type="journal article" date="2015" name="Sci. Rep.">
        <title>The genome of Leishmania panamensis: insights into genomics of the L. (Viannia) subgenus.</title>
        <authorList>
            <person name="Llanes A."/>
            <person name="Restrepo C.M."/>
            <person name="Vecchio G.D."/>
            <person name="Anguizola F.J."/>
            <person name="Lleonart R."/>
        </authorList>
    </citation>
    <scope>NUCLEOTIDE SEQUENCE [LARGE SCALE GENOMIC DNA]</scope>
    <source>
        <strain evidence="2 3">MHOM/PA/94/PSC-1</strain>
    </source>
</reference>
<protein>
    <recommendedName>
        <fullName evidence="4">Cyclic nucleotide-binding domain-containing protein</fullName>
    </recommendedName>
</protein>
<gene>
    <name evidence="2" type="ORF">LPMP_220390</name>
</gene>
<dbReference type="Proteomes" id="UP000063063">
    <property type="component" value="Chromosome 22"/>
</dbReference>
<dbReference type="eggNOG" id="ENOG502SGIX">
    <property type="taxonomic scope" value="Eukaryota"/>
</dbReference>
<feature type="region of interest" description="Disordered" evidence="1">
    <location>
        <begin position="448"/>
        <end position="474"/>
    </location>
</feature>
<sequence>MPMLSDLTVAEQVAALPPLPQLLGIHPPEPANPQTKVTRQASDGMVSSRTGASSAMKISPPQTRSTVTRWQPSSRIPAAVSQTVKSLSTEAKLGALVSSPDVREEDQLPLTPSTPHPAECSRSMHEWRRVQQSLQLPIAYRTEEDIHLSLRLLRSLPLFAPLLDDDLLMLAETMKVMEVTGAGTVLLRKCSVDQATHLSSYAGVAAAEVTTTCAEKLPWRSLPSSSHVPQVLEEEEEEEHERSQLVWTVPAAHLFKCFREQMRRGEPPSLPSGFTEGVRTNIGSAHSPITANKANRRSMGASPLQSLTGVARLPTTRVTTAPLFSLGDDDGGEDGGEAFALVLLSGHCHLEWPRERGPMEDSTETLRWQSYELQPGDAMGYALIWAALPPAAQYVTSESSRLLLVSSKGRPAEVAVRLRRVCGRANEAVLRAQRQFLMHNLSVQLFDPDDPASRTAHTTGSGEGRTPRESRPHDHAAATVAEAAAAAAESAVPGIASLLEEAARNLIPIRVPTQTVLFREGLTPVTECAIYFILSGGLSVVRRVWSQDQKRLLGERDRLVRALTPATGVCPPMPPLPATDRMEIAQLRPGDYCGDLAYLNEDPDHVTSIDAKWTASYWQNTLAQPTAQCSPGGRCGAVPECSHSATTSTPDDGGDSSLFRRHKGTVIAQQASSLYVLLPRAADRALVGVVLQRMRDHIHRKYEGYRHVFANYDKVYKWALYKERVLCDVSKKAPMNFR</sequence>
<dbReference type="AlphaFoldDB" id="A0A088RQT9"/>
<dbReference type="Gene3D" id="2.60.120.10">
    <property type="entry name" value="Jelly Rolls"/>
    <property type="match status" value="2"/>
</dbReference>
<evidence type="ECO:0000256" key="1">
    <source>
        <dbReference type="SAM" id="MobiDB-lite"/>
    </source>
</evidence>
<accession>A0A088RQT9</accession>
<keyword evidence="3" id="KW-1185">Reference proteome</keyword>
<evidence type="ECO:0000313" key="3">
    <source>
        <dbReference type="Proteomes" id="UP000063063"/>
    </source>
</evidence>
<organism evidence="2 3">
    <name type="scientific">Leishmania panamensis</name>
    <dbReference type="NCBI Taxonomy" id="5679"/>
    <lineage>
        <taxon>Eukaryota</taxon>
        <taxon>Discoba</taxon>
        <taxon>Euglenozoa</taxon>
        <taxon>Kinetoplastea</taxon>
        <taxon>Metakinetoplastina</taxon>
        <taxon>Trypanosomatida</taxon>
        <taxon>Trypanosomatidae</taxon>
        <taxon>Leishmaniinae</taxon>
        <taxon>Leishmania</taxon>
        <taxon>Leishmania guyanensis species complex</taxon>
    </lineage>
</organism>
<feature type="compositionally biased region" description="Polar residues" evidence="1">
    <location>
        <begin position="32"/>
        <end position="53"/>
    </location>
</feature>
<dbReference type="InterPro" id="IPR018490">
    <property type="entry name" value="cNMP-bd_dom_sf"/>
</dbReference>
<feature type="region of interest" description="Disordered" evidence="1">
    <location>
        <begin position="24"/>
        <end position="75"/>
    </location>
</feature>
<dbReference type="KEGG" id="lpan:LPMP_220390"/>
<dbReference type="OrthoDB" id="273202at2759"/>
<feature type="region of interest" description="Disordered" evidence="1">
    <location>
        <begin position="96"/>
        <end position="122"/>
    </location>
</feature>
<dbReference type="InterPro" id="IPR014710">
    <property type="entry name" value="RmlC-like_jellyroll"/>
</dbReference>
<evidence type="ECO:0000313" key="2">
    <source>
        <dbReference type="EMBL" id="AIN98333.1"/>
    </source>
</evidence>
<proteinExistence type="predicted"/>
<dbReference type="EMBL" id="CP009391">
    <property type="protein sequence ID" value="AIN98333.1"/>
    <property type="molecule type" value="Genomic_DNA"/>
</dbReference>
<feature type="compositionally biased region" description="Basic and acidic residues" evidence="1">
    <location>
        <begin position="465"/>
        <end position="474"/>
    </location>
</feature>
<dbReference type="VEuPathDB" id="TriTrypDB:LPAL13_220008900"/>
<dbReference type="RefSeq" id="XP_010699040.1">
    <property type="nucleotide sequence ID" value="XM_010700738.1"/>
</dbReference>
<name>A0A088RQT9_LEIPA</name>
<dbReference type="GeneID" id="22575085"/>